<dbReference type="InterPro" id="IPR017850">
    <property type="entry name" value="Alkaline_phosphatase_core_sf"/>
</dbReference>
<keyword evidence="6" id="KW-0106">Calcium</keyword>
<protein>
    <submittedName>
        <fullName evidence="8">Sulfatase</fullName>
    </submittedName>
</protein>
<comment type="PTM">
    <text evidence="7">The conversion to 3-oxoalanine (also known as C-formylglycine, FGly), of a serine or cysteine residue in prokaryotes and of a cysteine residue in eukaryotes, is critical for catalytic activity.</text>
</comment>
<dbReference type="PROSITE" id="PS00523">
    <property type="entry name" value="SULFATASE_1"/>
    <property type="match status" value="1"/>
</dbReference>
<dbReference type="Proteomes" id="UP000318946">
    <property type="component" value="Chromosome"/>
</dbReference>
<evidence type="ECO:0000313" key="8">
    <source>
        <dbReference type="EMBL" id="BBL04119.1"/>
    </source>
</evidence>
<dbReference type="EMBL" id="AP019735">
    <property type="protein sequence ID" value="BBL04119.1"/>
    <property type="molecule type" value="Genomic_DNA"/>
</dbReference>
<dbReference type="PANTHER" id="PTHR42693">
    <property type="entry name" value="ARYLSULFATASE FAMILY MEMBER"/>
    <property type="match status" value="1"/>
</dbReference>
<keyword evidence="4" id="KW-0732">Signal</keyword>
<evidence type="ECO:0000256" key="6">
    <source>
        <dbReference type="ARBA" id="ARBA00022837"/>
    </source>
</evidence>
<evidence type="ECO:0000256" key="2">
    <source>
        <dbReference type="ARBA" id="ARBA00008779"/>
    </source>
</evidence>
<keyword evidence="5" id="KW-0378">Hydrolase</keyword>
<proteinExistence type="inferred from homology"/>
<dbReference type="SUPFAM" id="SSF53649">
    <property type="entry name" value="Alkaline phosphatase-like"/>
    <property type="match status" value="1"/>
</dbReference>
<dbReference type="InterPro" id="IPR024607">
    <property type="entry name" value="Sulfatase_CS"/>
</dbReference>
<dbReference type="GeneID" id="78342151"/>
<dbReference type="Pfam" id="PF00884">
    <property type="entry name" value="Sulfatase"/>
    <property type="match status" value="1"/>
</dbReference>
<dbReference type="AlphaFoldDB" id="A0A4Y1XJK3"/>
<dbReference type="KEGG" id="acou:A5CBH24_14320"/>
<feature type="modified residue" description="3-oxoalanine (Ser)" evidence="7">
    <location>
        <position position="80"/>
    </location>
</feature>
<organism evidence="8 9">
    <name type="scientific">Alistipes communis</name>
    <dbReference type="NCBI Taxonomy" id="2585118"/>
    <lineage>
        <taxon>Bacteria</taxon>
        <taxon>Pseudomonadati</taxon>
        <taxon>Bacteroidota</taxon>
        <taxon>Bacteroidia</taxon>
        <taxon>Bacteroidales</taxon>
        <taxon>Rikenellaceae</taxon>
        <taxon>Alistipes</taxon>
    </lineage>
</organism>
<evidence type="ECO:0000256" key="1">
    <source>
        <dbReference type="ARBA" id="ARBA00001913"/>
    </source>
</evidence>
<comment type="cofactor">
    <cofactor evidence="1">
        <name>Ca(2+)</name>
        <dbReference type="ChEBI" id="CHEBI:29108"/>
    </cofactor>
</comment>
<evidence type="ECO:0000256" key="5">
    <source>
        <dbReference type="ARBA" id="ARBA00022801"/>
    </source>
</evidence>
<evidence type="ECO:0000256" key="4">
    <source>
        <dbReference type="ARBA" id="ARBA00022729"/>
    </source>
</evidence>
<dbReference type="Gene3D" id="3.40.720.10">
    <property type="entry name" value="Alkaline Phosphatase, subunit A"/>
    <property type="match status" value="1"/>
</dbReference>
<accession>A0A4Y1XJK3</accession>
<dbReference type="InterPro" id="IPR050738">
    <property type="entry name" value="Sulfatase"/>
</dbReference>
<evidence type="ECO:0000256" key="7">
    <source>
        <dbReference type="PIRSR" id="PIRSR600917-52"/>
    </source>
</evidence>
<dbReference type="InterPro" id="IPR000917">
    <property type="entry name" value="Sulfatase_N"/>
</dbReference>
<evidence type="ECO:0000256" key="3">
    <source>
        <dbReference type="ARBA" id="ARBA00022723"/>
    </source>
</evidence>
<comment type="similarity">
    <text evidence="2">Belongs to the sulfatase family.</text>
</comment>
<dbReference type="RefSeq" id="WP_162851448.1">
    <property type="nucleotide sequence ID" value="NZ_AP019735.1"/>
</dbReference>
<dbReference type="GO" id="GO:0004065">
    <property type="term" value="F:arylsulfatase activity"/>
    <property type="evidence" value="ECO:0007669"/>
    <property type="project" value="TreeGrafter"/>
</dbReference>
<dbReference type="CDD" id="cd16144">
    <property type="entry name" value="ARS_like"/>
    <property type="match status" value="1"/>
</dbReference>
<sequence length="553" mass="60783">MKPVRKSLVGLSLLAPAAVLAKDDKPNIVFFLVDDMGWVDSSVAYGEEVYPNNLRFHTPNMDRLAREGVILTSAYACPVSTPTRTSLLTGMNAAHTGITNWTSTMRDTPSDATGGAVAMETGQIEENTGDRLIRPEWNINGMSPAPGVAHTQYATPLPQLLKDAGYFTIHVGKAHWASAGTPGASPYNMGFVVNVSGNVAGMPRSYQSEENYGNTPEKWNMLAVQNMTEYYGTGVHLTEALTREALKTLEYPIRHGEPFFLYMAHYATHTPIQPDKRFIQKYLDAGMDKGQARYASMVEGVDKSLGDLLDYLKEMGVEKNTVVVFMTDNGGNSENKQKGGVLHTQNKPLREGKGSCYEGGVRVPLMFRWPGRVAPNTRVNTPVIVEDLFPTLLEVAGVRNPRVVQAVDGESLVKLVTKGSEIAAKAAARGEIASQAEANRLVIPAEVSGLDPERVLVLHYPHKWKPYDLADIDYLSAVRKGDWKLVYRMQTGELELYDLSTDLGEQRNLAAEHPEKVKELAAELGSRLRGWKAPMPTVRRTGKPVAMPDELTN</sequence>
<gene>
    <name evidence="8" type="ORF">A5CBH24_14320</name>
</gene>
<dbReference type="Gene3D" id="3.30.1120.10">
    <property type="match status" value="1"/>
</dbReference>
<keyword evidence="3" id="KW-0479">Metal-binding</keyword>
<dbReference type="GO" id="GO:0046872">
    <property type="term" value="F:metal ion binding"/>
    <property type="evidence" value="ECO:0007669"/>
    <property type="project" value="UniProtKB-KW"/>
</dbReference>
<accession>A0A4Y1WV17</accession>
<keyword evidence="9" id="KW-1185">Reference proteome</keyword>
<name>A0A4Y1XJK3_9BACT</name>
<reference evidence="9" key="1">
    <citation type="submission" date="2019-06" db="EMBL/GenBank/DDBJ databases">
        <title>Alistipes onderdonkii subsp. vulgaris subsp. nov., Alistipes dispar sp. nov. and Alistipes communis sp. nov., isolated from human faeces, and creation of Alistipes onderdonkii subsp. onderdonkii subsp. nov.</title>
        <authorList>
            <person name="Sakamoto M."/>
            <person name="Ikeyama N."/>
            <person name="Ogata Y."/>
            <person name="Suda W."/>
            <person name="Iino T."/>
            <person name="Hattori M."/>
            <person name="Ohkuma M."/>
        </authorList>
    </citation>
    <scope>NUCLEOTIDE SEQUENCE [LARGE SCALE GENOMIC DNA]</scope>
    <source>
        <strain evidence="9">5CBH24</strain>
    </source>
</reference>
<dbReference type="PANTHER" id="PTHR42693:SF42">
    <property type="entry name" value="ARYLSULFATASE G"/>
    <property type="match status" value="1"/>
</dbReference>
<evidence type="ECO:0000313" key="9">
    <source>
        <dbReference type="Proteomes" id="UP000318946"/>
    </source>
</evidence>